<feature type="compositionally biased region" description="Polar residues" evidence="1">
    <location>
        <begin position="110"/>
        <end position="119"/>
    </location>
</feature>
<feature type="compositionally biased region" description="Polar residues" evidence="1">
    <location>
        <begin position="181"/>
        <end position="193"/>
    </location>
</feature>
<feature type="chain" id="PRO_5022994032" description="TIGR03067 domain-containing protein" evidence="2">
    <location>
        <begin position="21"/>
        <end position="373"/>
    </location>
</feature>
<dbReference type="KEGG" id="mff:MFFC18_29580"/>
<sequence precursor="true">MKTFALCTAGFVAGMGIAAATQTPVLETLGYLPEKEVAAVSNESGLNDEAEISKNASAQPSAIATDSHVESPEDRDLENGNFGSDETSAVESGLADSEPAKTVADDETTSAENSTQLTENKAEIAESSKAAPKKIRNSFVKANEGVSDGEESARPMAKVVNGERKSASEQVPSIAKPATTKPETPRSTASSESPAPERVVVAKAPMDEPSDAKDRATVPPSATADSSATADEAKTAAKTTDRPESNDTKTEPSLDGTWQVTKAVHGGRKIPTERLGDMTIQIEGQNILVQQGDKQEIGKLKSADASPVSKSKFSEMEIESTRENVPSIRGFYYFEGDKLTMVWGSPGADRPNPSNASGLESARILTLSPVSEP</sequence>
<accession>A0A5B9PEP1</accession>
<protein>
    <recommendedName>
        <fullName evidence="5">TIGR03067 domain-containing protein</fullName>
    </recommendedName>
</protein>
<gene>
    <name evidence="3" type="ORF">MFFC18_29580</name>
</gene>
<evidence type="ECO:0000313" key="4">
    <source>
        <dbReference type="Proteomes" id="UP000322214"/>
    </source>
</evidence>
<keyword evidence="2" id="KW-0732">Signal</keyword>
<dbReference type="Proteomes" id="UP000322214">
    <property type="component" value="Chromosome"/>
</dbReference>
<evidence type="ECO:0000256" key="2">
    <source>
        <dbReference type="SAM" id="SignalP"/>
    </source>
</evidence>
<dbReference type="AlphaFoldDB" id="A0A5B9PEP1"/>
<dbReference type="STRING" id="980251.GCA_001642875_04001"/>
<dbReference type="EMBL" id="CP042912">
    <property type="protein sequence ID" value="QEG23066.1"/>
    <property type="molecule type" value="Genomic_DNA"/>
</dbReference>
<proteinExistence type="predicted"/>
<feature type="region of interest" description="Disordered" evidence="1">
    <location>
        <begin position="345"/>
        <end position="373"/>
    </location>
</feature>
<reference evidence="3 4" key="1">
    <citation type="submission" date="2019-08" db="EMBL/GenBank/DDBJ databases">
        <title>Deep-cultivation of Planctomycetes and their phenomic and genomic characterization uncovers novel biology.</title>
        <authorList>
            <person name="Wiegand S."/>
            <person name="Jogler M."/>
            <person name="Boedeker C."/>
            <person name="Pinto D."/>
            <person name="Vollmers J."/>
            <person name="Rivas-Marin E."/>
            <person name="Kohn T."/>
            <person name="Peeters S.H."/>
            <person name="Heuer A."/>
            <person name="Rast P."/>
            <person name="Oberbeckmann S."/>
            <person name="Bunk B."/>
            <person name="Jeske O."/>
            <person name="Meyerdierks A."/>
            <person name="Storesund J.E."/>
            <person name="Kallscheuer N."/>
            <person name="Luecker S."/>
            <person name="Lage O.M."/>
            <person name="Pohl T."/>
            <person name="Merkel B.J."/>
            <person name="Hornburger P."/>
            <person name="Mueller R.-W."/>
            <person name="Bruemmer F."/>
            <person name="Labrenz M."/>
            <person name="Spormann A.M."/>
            <person name="Op den Camp H."/>
            <person name="Overmann J."/>
            <person name="Amann R."/>
            <person name="Jetten M.S.M."/>
            <person name="Mascher T."/>
            <person name="Medema M.H."/>
            <person name="Devos D.P."/>
            <person name="Kaster A.-K."/>
            <person name="Ovreas L."/>
            <person name="Rohde M."/>
            <person name="Galperin M.Y."/>
            <person name="Jogler C."/>
        </authorList>
    </citation>
    <scope>NUCLEOTIDE SEQUENCE [LARGE SCALE GENOMIC DNA]</scope>
    <source>
        <strain evidence="3 4">FC18</strain>
    </source>
</reference>
<feature type="compositionally biased region" description="Basic and acidic residues" evidence="1">
    <location>
        <begin position="67"/>
        <end position="78"/>
    </location>
</feature>
<feature type="compositionally biased region" description="Polar residues" evidence="1">
    <location>
        <begin position="54"/>
        <end position="64"/>
    </location>
</feature>
<feature type="compositionally biased region" description="Polar residues" evidence="1">
    <location>
        <begin position="81"/>
        <end position="90"/>
    </location>
</feature>
<evidence type="ECO:0000256" key="1">
    <source>
        <dbReference type="SAM" id="MobiDB-lite"/>
    </source>
</evidence>
<feature type="region of interest" description="Disordered" evidence="1">
    <location>
        <begin position="41"/>
        <end position="276"/>
    </location>
</feature>
<name>A0A5B9PEP1_9BACT</name>
<keyword evidence="4" id="KW-1185">Reference proteome</keyword>
<dbReference type="RefSeq" id="WP_075086010.1">
    <property type="nucleotide sequence ID" value="NZ_CP042912.1"/>
</dbReference>
<evidence type="ECO:0008006" key="5">
    <source>
        <dbReference type="Google" id="ProtNLM"/>
    </source>
</evidence>
<feature type="signal peptide" evidence="2">
    <location>
        <begin position="1"/>
        <end position="20"/>
    </location>
</feature>
<feature type="compositionally biased region" description="Low complexity" evidence="1">
    <location>
        <begin position="221"/>
        <end position="230"/>
    </location>
</feature>
<evidence type="ECO:0000313" key="3">
    <source>
        <dbReference type="EMBL" id="QEG23066.1"/>
    </source>
</evidence>
<organism evidence="3 4">
    <name type="scientific">Mariniblastus fucicola</name>
    <dbReference type="NCBI Taxonomy" id="980251"/>
    <lineage>
        <taxon>Bacteria</taxon>
        <taxon>Pseudomonadati</taxon>
        <taxon>Planctomycetota</taxon>
        <taxon>Planctomycetia</taxon>
        <taxon>Pirellulales</taxon>
        <taxon>Pirellulaceae</taxon>
        <taxon>Mariniblastus</taxon>
    </lineage>
</organism>
<feature type="compositionally biased region" description="Basic and acidic residues" evidence="1">
    <location>
        <begin position="231"/>
        <end position="252"/>
    </location>
</feature>